<protein>
    <submittedName>
        <fullName evidence="5">Major allergen Pru ar 1-like</fullName>
    </submittedName>
</protein>
<evidence type="ECO:0000256" key="1">
    <source>
        <dbReference type="ARBA" id="ARBA00009744"/>
    </source>
</evidence>
<dbReference type="InterPro" id="IPR023393">
    <property type="entry name" value="START-like_dom_sf"/>
</dbReference>
<keyword evidence="4" id="KW-1185">Reference proteome</keyword>
<evidence type="ECO:0000259" key="3">
    <source>
        <dbReference type="Pfam" id="PF00407"/>
    </source>
</evidence>
<comment type="similarity">
    <text evidence="1">Belongs to the BetVI family.</text>
</comment>
<dbReference type="InterPro" id="IPR000916">
    <property type="entry name" value="Bet_v_I/MLP"/>
</dbReference>
<name>A0ABM4X7V8_COFAR</name>
<dbReference type="SUPFAM" id="SSF55961">
    <property type="entry name" value="Bet v1-like"/>
    <property type="match status" value="1"/>
</dbReference>
<dbReference type="RefSeq" id="XP_071940123.1">
    <property type="nucleotide sequence ID" value="XM_072084022.1"/>
</dbReference>
<reference evidence="5" key="1">
    <citation type="submission" date="2025-08" db="UniProtKB">
        <authorList>
            <consortium name="RefSeq"/>
        </authorList>
    </citation>
    <scope>IDENTIFICATION</scope>
    <source>
        <tissue evidence="5">Leaves</tissue>
    </source>
</reference>
<dbReference type="PANTHER" id="PTHR31213">
    <property type="entry name" value="OS08G0374000 PROTEIN-RELATED"/>
    <property type="match status" value="1"/>
</dbReference>
<evidence type="ECO:0000256" key="2">
    <source>
        <dbReference type="SAM" id="MobiDB-lite"/>
    </source>
</evidence>
<sequence length="134" mass="14767">MSPLLTLVVKDRNHRAEQVTADEQEIKSTDPNTAGSQFTSVKHRVDKLDTESFTCKYSSTVEGDALMGVLESISYVIKIEESPEGGSVCQTSSTYYTKGDIQMTEEQIKSGKEKALAMFKAVEAYLLANPDAYD</sequence>
<dbReference type="Pfam" id="PF00407">
    <property type="entry name" value="Bet_v_1"/>
    <property type="match status" value="1"/>
</dbReference>
<dbReference type="PRINTS" id="PR00634">
    <property type="entry name" value="BETALLERGEN"/>
</dbReference>
<dbReference type="Gene3D" id="3.30.530.20">
    <property type="match status" value="1"/>
</dbReference>
<feature type="region of interest" description="Disordered" evidence="2">
    <location>
        <begin position="19"/>
        <end position="39"/>
    </location>
</feature>
<feature type="compositionally biased region" description="Polar residues" evidence="2">
    <location>
        <begin position="29"/>
        <end position="39"/>
    </location>
</feature>
<gene>
    <name evidence="5" type="primary">LOC113737874</name>
</gene>
<dbReference type="InterPro" id="IPR024949">
    <property type="entry name" value="Bet_v_I_allergen"/>
</dbReference>
<dbReference type="PANTHER" id="PTHR31213:SF55">
    <property type="entry name" value="STRESS-INDUCED PROTEIN SAM22"/>
    <property type="match status" value="1"/>
</dbReference>
<evidence type="ECO:0000313" key="5">
    <source>
        <dbReference type="RefSeq" id="XP_071940123.1"/>
    </source>
</evidence>
<dbReference type="CDD" id="cd07816">
    <property type="entry name" value="Bet_v1-like"/>
    <property type="match status" value="1"/>
</dbReference>
<dbReference type="GeneID" id="113737874"/>
<evidence type="ECO:0000313" key="4">
    <source>
        <dbReference type="Proteomes" id="UP001652660"/>
    </source>
</evidence>
<dbReference type="Proteomes" id="UP001652660">
    <property type="component" value="Chromosome 3e"/>
</dbReference>
<proteinExistence type="inferred from homology"/>
<accession>A0ABM4X7V8</accession>
<dbReference type="InterPro" id="IPR050279">
    <property type="entry name" value="Plant_def-hormone_signal"/>
</dbReference>
<feature type="domain" description="Bet v I/Major latex protein" evidence="3">
    <location>
        <begin position="33"/>
        <end position="129"/>
    </location>
</feature>
<organism evidence="4 5">
    <name type="scientific">Coffea arabica</name>
    <name type="common">Arabian coffee</name>
    <dbReference type="NCBI Taxonomy" id="13443"/>
    <lineage>
        <taxon>Eukaryota</taxon>
        <taxon>Viridiplantae</taxon>
        <taxon>Streptophyta</taxon>
        <taxon>Embryophyta</taxon>
        <taxon>Tracheophyta</taxon>
        <taxon>Spermatophyta</taxon>
        <taxon>Magnoliopsida</taxon>
        <taxon>eudicotyledons</taxon>
        <taxon>Gunneridae</taxon>
        <taxon>Pentapetalae</taxon>
        <taxon>asterids</taxon>
        <taxon>lamiids</taxon>
        <taxon>Gentianales</taxon>
        <taxon>Rubiaceae</taxon>
        <taxon>Ixoroideae</taxon>
        <taxon>Gardenieae complex</taxon>
        <taxon>Bertiereae - Coffeeae clade</taxon>
        <taxon>Coffeeae</taxon>
        <taxon>Coffea</taxon>
    </lineage>
</organism>